<name>A0AAE2RVR6_CLOBE</name>
<dbReference type="Gene3D" id="3.90.930.1">
    <property type="match status" value="1"/>
</dbReference>
<accession>A0AAE2RVR6</accession>
<comment type="caution">
    <text evidence="1">The sequence shown here is derived from an EMBL/GenBank/DDBJ whole genome shotgun (WGS) entry which is preliminary data.</text>
</comment>
<evidence type="ECO:0008006" key="3">
    <source>
        <dbReference type="Google" id="ProtNLM"/>
    </source>
</evidence>
<proteinExistence type="predicted"/>
<dbReference type="AlphaFoldDB" id="A0AAE2RVR6"/>
<gene>
    <name evidence="1" type="ORF">IS491_18375</name>
</gene>
<protein>
    <recommendedName>
        <fullName evidence="3">MORN repeat variant</fullName>
    </recommendedName>
</protein>
<reference evidence="1" key="1">
    <citation type="submission" date="2020-11" db="EMBL/GenBank/DDBJ databases">
        <authorList>
            <person name="Thieme N."/>
            <person name="Liebl W."/>
            <person name="Zverlov V."/>
        </authorList>
    </citation>
    <scope>NUCLEOTIDE SEQUENCE</scope>
    <source>
        <strain evidence="1">NT08</strain>
    </source>
</reference>
<sequence>MKNKILDMKYVIENGIDYDKLESEMFTDKLIEPESEKGYTGLVYESVSENQISGYAYYRDGYIDGEHVHFHLNGNVRSVVYKKDSVADGVYKMWNEENILIEEGENRLGIRIKYRKYNIAGRLIEEKKEPTATELKHMKIRESREKNNNI</sequence>
<dbReference type="EMBL" id="JADOEF010000001">
    <property type="protein sequence ID" value="MBF7810588.1"/>
    <property type="molecule type" value="Genomic_DNA"/>
</dbReference>
<dbReference type="SUPFAM" id="SSF82185">
    <property type="entry name" value="Histone H3 K4-specific methyltransferase SET7/9 N-terminal domain"/>
    <property type="match status" value="1"/>
</dbReference>
<evidence type="ECO:0000313" key="2">
    <source>
        <dbReference type="Proteomes" id="UP000631418"/>
    </source>
</evidence>
<dbReference type="Proteomes" id="UP000631418">
    <property type="component" value="Unassembled WGS sequence"/>
</dbReference>
<evidence type="ECO:0000313" key="1">
    <source>
        <dbReference type="EMBL" id="MBF7810588.1"/>
    </source>
</evidence>
<organism evidence="1 2">
    <name type="scientific">Clostridium beijerinckii</name>
    <name type="common">Clostridium MP</name>
    <dbReference type="NCBI Taxonomy" id="1520"/>
    <lineage>
        <taxon>Bacteria</taxon>
        <taxon>Bacillati</taxon>
        <taxon>Bacillota</taxon>
        <taxon>Clostridia</taxon>
        <taxon>Eubacteriales</taxon>
        <taxon>Clostridiaceae</taxon>
        <taxon>Clostridium</taxon>
    </lineage>
</organism>
<dbReference type="RefSeq" id="WP_012058836.1">
    <property type="nucleotide sequence ID" value="NZ_CP073279.1"/>
</dbReference>